<dbReference type="Proteomes" id="UP000184436">
    <property type="component" value="Unassembled WGS sequence"/>
</dbReference>
<keyword evidence="1" id="KW-0285">Flavoprotein</keyword>
<evidence type="ECO:0000256" key="1">
    <source>
        <dbReference type="ARBA" id="ARBA00022630"/>
    </source>
</evidence>
<dbReference type="STRING" id="871325.SAMN05444349_102197"/>
<dbReference type="InterPro" id="IPR005025">
    <property type="entry name" value="FMN_Rdtase-like_dom"/>
</dbReference>
<evidence type="ECO:0000313" key="4">
    <source>
        <dbReference type="EMBL" id="SHE46300.1"/>
    </source>
</evidence>
<dbReference type="InterPro" id="IPR051796">
    <property type="entry name" value="ISF_SsuE-like"/>
</dbReference>
<proteinExistence type="predicted"/>
<keyword evidence="5" id="KW-1185">Reference proteome</keyword>
<evidence type="ECO:0000259" key="3">
    <source>
        <dbReference type="Pfam" id="PF03358"/>
    </source>
</evidence>
<reference evidence="4 5" key="1">
    <citation type="submission" date="2016-11" db="EMBL/GenBank/DDBJ databases">
        <authorList>
            <person name="Jaros S."/>
            <person name="Januszkiewicz K."/>
            <person name="Wedrychowicz H."/>
        </authorList>
    </citation>
    <scope>NUCLEOTIDE SEQUENCE [LARGE SCALE GENOMIC DNA]</scope>
    <source>
        <strain evidence="4 5">DSM 26883</strain>
    </source>
</reference>
<evidence type="ECO:0000256" key="2">
    <source>
        <dbReference type="ARBA" id="ARBA00022643"/>
    </source>
</evidence>
<dbReference type="SUPFAM" id="SSF52218">
    <property type="entry name" value="Flavoproteins"/>
    <property type="match status" value="1"/>
</dbReference>
<protein>
    <submittedName>
        <fullName evidence="4">Multimeric flavodoxin WrbA</fullName>
    </submittedName>
</protein>
<dbReference type="RefSeq" id="WP_025073663.1">
    <property type="nucleotide sequence ID" value="NZ_FQVD01000002.1"/>
</dbReference>
<dbReference type="Pfam" id="PF03358">
    <property type="entry name" value="FMN_red"/>
    <property type="match status" value="1"/>
</dbReference>
<accession>A0A1M4TP81</accession>
<organism evidence="4 5">
    <name type="scientific">Bacteroides faecichinchillae</name>
    <dbReference type="NCBI Taxonomy" id="871325"/>
    <lineage>
        <taxon>Bacteria</taxon>
        <taxon>Pseudomonadati</taxon>
        <taxon>Bacteroidota</taxon>
        <taxon>Bacteroidia</taxon>
        <taxon>Bacteroidales</taxon>
        <taxon>Bacteroidaceae</taxon>
        <taxon>Bacteroides</taxon>
    </lineage>
</organism>
<dbReference type="PANTHER" id="PTHR43278:SF4">
    <property type="entry name" value="NAD(P)H-DEPENDENT FMN-CONTAINING OXIDOREDUCTASE YWQN-RELATED"/>
    <property type="match status" value="1"/>
</dbReference>
<name>A0A1M4TP81_9BACE</name>
<dbReference type="Gene3D" id="3.40.50.360">
    <property type="match status" value="1"/>
</dbReference>
<evidence type="ECO:0000313" key="5">
    <source>
        <dbReference type="Proteomes" id="UP000184436"/>
    </source>
</evidence>
<gene>
    <name evidence="4" type="ORF">SAMN05444349_102197</name>
</gene>
<feature type="domain" description="NADPH-dependent FMN reductase-like" evidence="3">
    <location>
        <begin position="1"/>
        <end position="154"/>
    </location>
</feature>
<dbReference type="PANTHER" id="PTHR43278">
    <property type="entry name" value="NAD(P)H-DEPENDENT FMN-CONTAINING OXIDOREDUCTASE YWQN-RELATED"/>
    <property type="match status" value="1"/>
</dbReference>
<dbReference type="OrthoDB" id="9790975at2"/>
<dbReference type="AlphaFoldDB" id="A0A1M4TP81"/>
<sequence length="186" mass="20616">MKVLLVNGSPHPQGGTWQALSLVEEALHEKGIETEWFWIGNKSVRGCIDCRKCAETYRCAFSDDVCNKLIESILKSDGLIIGTPVYFAAPNGALCALLDRVFYAASTHGGLFRGKPAAAIASCIRSGANSAIDRLNKYFTFSEMPIISSSYWNMLFEKQQQNEEDEMGVRTMRTLGYNMAKMLIGQ</sequence>
<keyword evidence="2" id="KW-0288">FMN</keyword>
<dbReference type="EMBL" id="FQVD01000002">
    <property type="protein sequence ID" value="SHE46300.1"/>
    <property type="molecule type" value="Genomic_DNA"/>
</dbReference>
<dbReference type="GO" id="GO:0016491">
    <property type="term" value="F:oxidoreductase activity"/>
    <property type="evidence" value="ECO:0007669"/>
    <property type="project" value="InterPro"/>
</dbReference>
<dbReference type="InterPro" id="IPR029039">
    <property type="entry name" value="Flavoprotein-like_sf"/>
</dbReference>